<dbReference type="InterPro" id="IPR051150">
    <property type="entry name" value="SWT21/TCAB1_mRNA_Telomere"/>
</dbReference>
<accession>A0A9W8CXR4</accession>
<dbReference type="OrthoDB" id="239865at2759"/>
<dbReference type="SMART" id="SM00320">
    <property type="entry name" value="WD40"/>
    <property type="match status" value="3"/>
</dbReference>
<keyword evidence="2" id="KW-1185">Reference proteome</keyword>
<gene>
    <name evidence="1" type="ORF">LPJ61_001824</name>
</gene>
<protein>
    <recommendedName>
        <fullName evidence="3">WD40 repeat-like protein</fullName>
    </recommendedName>
</protein>
<dbReference type="InterPro" id="IPR001680">
    <property type="entry name" value="WD40_rpt"/>
</dbReference>
<evidence type="ECO:0000313" key="2">
    <source>
        <dbReference type="Proteomes" id="UP001143981"/>
    </source>
</evidence>
<dbReference type="PANTHER" id="PTHR13211">
    <property type="entry name" value="TELOMERASE CAJAL BODY PROTEIN 1"/>
    <property type="match status" value="1"/>
</dbReference>
<reference evidence="1" key="1">
    <citation type="submission" date="2022-07" db="EMBL/GenBank/DDBJ databases">
        <title>Phylogenomic reconstructions and comparative analyses of Kickxellomycotina fungi.</title>
        <authorList>
            <person name="Reynolds N.K."/>
            <person name="Stajich J.E."/>
            <person name="Barry K."/>
            <person name="Grigoriev I.V."/>
            <person name="Crous P."/>
            <person name="Smith M.E."/>
        </authorList>
    </citation>
    <scope>NUCLEOTIDE SEQUENCE</scope>
    <source>
        <strain evidence="1">BCRC 34381</strain>
    </source>
</reference>
<dbReference type="PANTHER" id="PTHR13211:SF0">
    <property type="entry name" value="TELOMERASE CAJAL BODY PROTEIN 1"/>
    <property type="match status" value="1"/>
</dbReference>
<dbReference type="Proteomes" id="UP001143981">
    <property type="component" value="Unassembled WGS sequence"/>
</dbReference>
<organism evidence="1 2">
    <name type="scientific">Coemansia biformis</name>
    <dbReference type="NCBI Taxonomy" id="1286918"/>
    <lineage>
        <taxon>Eukaryota</taxon>
        <taxon>Fungi</taxon>
        <taxon>Fungi incertae sedis</taxon>
        <taxon>Zoopagomycota</taxon>
        <taxon>Kickxellomycotina</taxon>
        <taxon>Kickxellomycetes</taxon>
        <taxon>Kickxellales</taxon>
        <taxon>Kickxellaceae</taxon>
        <taxon>Coemansia</taxon>
    </lineage>
</organism>
<evidence type="ECO:0000313" key="1">
    <source>
        <dbReference type="EMBL" id="KAJ1732895.1"/>
    </source>
</evidence>
<dbReference type="Gene3D" id="2.130.10.10">
    <property type="entry name" value="YVTN repeat-like/Quinoprotein amine dehydrogenase"/>
    <property type="match status" value="2"/>
</dbReference>
<dbReference type="EMBL" id="JANBOI010000185">
    <property type="protein sequence ID" value="KAJ1732895.1"/>
    <property type="molecule type" value="Genomic_DNA"/>
</dbReference>
<dbReference type="InterPro" id="IPR015943">
    <property type="entry name" value="WD40/YVTN_repeat-like_dom_sf"/>
</dbReference>
<comment type="caution">
    <text evidence="1">The sequence shown here is derived from an EMBL/GenBank/DDBJ whole genome shotgun (WGS) entry which is preliminary data.</text>
</comment>
<evidence type="ECO:0008006" key="3">
    <source>
        <dbReference type="Google" id="ProtNLM"/>
    </source>
</evidence>
<sequence length="390" mass="41875">MDSSTGGAASYLYEYRGLGEQPIACVAQTDQEQNQAFFRCAKWSPDGTTVATSSGDNALRLYNLSAAVMRFADHAEQKSEMCAPEVVVPHGETLLDYAWYPYMNQHDPATCCLVESMRDHPIQLRDSTSGGADSVRASYVAYDAKDVLMSASAVAFSADGASVLAGYAHHIARFDVQRPGLPVDLATTSPSRRSRDGMKGIVSCVAPPLGAAPSQTVACASFSGQLGLFHATGGLGSIAVWRVPEEYRGCGVTELRWAPNGVNLWAASRQSQYIVAWDVRDVRGPCAVLRRPCSTQQRMGFDFDSTGRHLVAGEMDGHVSIHDTTALDDARPVARLAAHGDLVAAVSTHPYYPLLATASGQRHFGDAHDDAPARPDHSLRIWSVPAGYIS</sequence>
<proteinExistence type="predicted"/>
<name>A0A9W8CXR4_9FUNG</name>
<dbReference type="SUPFAM" id="SSF101908">
    <property type="entry name" value="Putative isomerase YbhE"/>
    <property type="match status" value="1"/>
</dbReference>
<dbReference type="Pfam" id="PF00400">
    <property type="entry name" value="WD40"/>
    <property type="match status" value="1"/>
</dbReference>
<dbReference type="AlphaFoldDB" id="A0A9W8CXR4"/>